<dbReference type="Proteomes" id="UP000639772">
    <property type="component" value="Unassembled WGS sequence"/>
</dbReference>
<evidence type="ECO:0000313" key="4">
    <source>
        <dbReference type="Proteomes" id="UP000639772"/>
    </source>
</evidence>
<gene>
    <name evidence="2" type="ORF">HPP92_004695</name>
    <name evidence="1" type="ORF">HPP92_005040</name>
</gene>
<dbReference type="AlphaFoldDB" id="A0A835RTM0"/>
<dbReference type="EMBL" id="JADCNL010000002">
    <property type="protein sequence ID" value="KAG0491642.1"/>
    <property type="molecule type" value="Genomic_DNA"/>
</dbReference>
<protein>
    <submittedName>
        <fullName evidence="1">Uncharacterized protein</fullName>
    </submittedName>
</protein>
<reference evidence="3 4" key="1">
    <citation type="journal article" date="2020" name="Nat. Food">
        <title>A phased Vanilla planifolia genome enables genetic improvement of flavour and production.</title>
        <authorList>
            <person name="Hasing T."/>
            <person name="Tang H."/>
            <person name="Brym M."/>
            <person name="Khazi F."/>
            <person name="Huang T."/>
            <person name="Chambers A.H."/>
        </authorList>
    </citation>
    <scope>NUCLEOTIDE SEQUENCE [LARGE SCALE GENOMIC DNA]</scope>
    <source>
        <tissue evidence="1">Leaf</tissue>
    </source>
</reference>
<evidence type="ECO:0000313" key="3">
    <source>
        <dbReference type="Proteomes" id="UP000636800"/>
    </source>
</evidence>
<keyword evidence="3" id="KW-1185">Reference proteome</keyword>
<sequence>MQLNQSVLVHSSQYRIMRVDVVHIGQLRQLFTNALGYDSCVRFVDQKNKLDQDGEDATLDNN</sequence>
<dbReference type="EMBL" id="JADCNM010000002">
    <property type="protein sequence ID" value="KAG0493701.1"/>
    <property type="molecule type" value="Genomic_DNA"/>
</dbReference>
<name>A0A835RTM0_VANPL</name>
<evidence type="ECO:0000313" key="2">
    <source>
        <dbReference type="EMBL" id="KAG0493701.1"/>
    </source>
</evidence>
<evidence type="ECO:0000313" key="1">
    <source>
        <dbReference type="EMBL" id="KAG0491642.1"/>
    </source>
</evidence>
<accession>A0A835RTM0</accession>
<dbReference type="Proteomes" id="UP000636800">
    <property type="component" value="Chromosome 2"/>
</dbReference>
<comment type="caution">
    <text evidence="1">The sequence shown here is derived from an EMBL/GenBank/DDBJ whole genome shotgun (WGS) entry which is preliminary data.</text>
</comment>
<organism evidence="1 3">
    <name type="scientific">Vanilla planifolia</name>
    <name type="common">Vanilla</name>
    <dbReference type="NCBI Taxonomy" id="51239"/>
    <lineage>
        <taxon>Eukaryota</taxon>
        <taxon>Viridiplantae</taxon>
        <taxon>Streptophyta</taxon>
        <taxon>Embryophyta</taxon>
        <taxon>Tracheophyta</taxon>
        <taxon>Spermatophyta</taxon>
        <taxon>Magnoliopsida</taxon>
        <taxon>Liliopsida</taxon>
        <taxon>Asparagales</taxon>
        <taxon>Orchidaceae</taxon>
        <taxon>Vanilloideae</taxon>
        <taxon>Vanilleae</taxon>
        <taxon>Vanilla</taxon>
    </lineage>
</organism>
<proteinExistence type="predicted"/>